<accession>A0ABQ5TQ67</accession>
<feature type="compositionally biased region" description="Basic and acidic residues" evidence="1">
    <location>
        <begin position="29"/>
        <end position="42"/>
    </location>
</feature>
<protein>
    <recommendedName>
        <fullName evidence="4">JAB domain-containing protein</fullName>
    </recommendedName>
</protein>
<name>A0ABQ5TQ67_9BACI</name>
<organism evidence="2 3">
    <name type="scientific">Oceanobacillus kimchii</name>
    <dbReference type="NCBI Taxonomy" id="746691"/>
    <lineage>
        <taxon>Bacteria</taxon>
        <taxon>Bacillati</taxon>
        <taxon>Bacillota</taxon>
        <taxon>Bacilli</taxon>
        <taxon>Bacillales</taxon>
        <taxon>Bacillaceae</taxon>
        <taxon>Oceanobacillus</taxon>
    </lineage>
</organism>
<dbReference type="EMBL" id="BSKO01000002">
    <property type="protein sequence ID" value="GLO68295.1"/>
    <property type="molecule type" value="Genomic_DNA"/>
</dbReference>
<gene>
    <name evidence="2" type="ORF">MACH08_40790</name>
</gene>
<evidence type="ECO:0000313" key="2">
    <source>
        <dbReference type="EMBL" id="GLO68295.1"/>
    </source>
</evidence>
<evidence type="ECO:0000313" key="3">
    <source>
        <dbReference type="Proteomes" id="UP001275436"/>
    </source>
</evidence>
<feature type="region of interest" description="Disordered" evidence="1">
    <location>
        <begin position="24"/>
        <end position="61"/>
    </location>
</feature>
<keyword evidence="3" id="KW-1185">Reference proteome</keyword>
<dbReference type="RefSeq" id="WP_317958541.1">
    <property type="nucleotide sequence ID" value="NZ_BSKO01000002.1"/>
</dbReference>
<feature type="compositionally biased region" description="Polar residues" evidence="1">
    <location>
        <begin position="47"/>
        <end position="57"/>
    </location>
</feature>
<evidence type="ECO:0000256" key="1">
    <source>
        <dbReference type="SAM" id="MobiDB-lite"/>
    </source>
</evidence>
<sequence>MTNNNDLKQTDIFSLFGIEDEYEQRKKRKEEERLKKQSELAKKMKQSNENSSATSAPNKPKVEFEVNSETVIYFYTETIDINDYFSTEELEHGLPKKNKDGEIEYKKIQENDVKKRLNKDYPVMSAGAELVYVKKQNMVSIILKAKKKGNPFYDEKESNTDSFPRSNLKIPFNLLRDFIAIAKMFSDNDQTEVHADIYLNIDTGEFIMDIPKQNAHPYWVEVTEEPYETVEKFSGNRHVKCMEIHSHHVMPPFPSSQDDESERAPIFYAIIGNINEFFPNLTVRTFDIQKGKHIQLNPWSIFESPFSTVSHNYDLSVVEVVQ</sequence>
<reference evidence="2 3" key="1">
    <citation type="submission" date="2023-02" db="EMBL/GenBank/DDBJ databases">
        <title>Oceanobacillus kimchii IFOP_LL358 isolated form Alexandrium catenella lab strain.</title>
        <authorList>
            <person name="Gajardo G."/>
            <person name="Ueki S."/>
            <person name="Maruyama F."/>
        </authorList>
    </citation>
    <scope>NUCLEOTIDE SEQUENCE [LARGE SCALE GENOMIC DNA]</scope>
    <source>
        <strain evidence="2 3">IFOP_LL358</strain>
    </source>
</reference>
<evidence type="ECO:0008006" key="4">
    <source>
        <dbReference type="Google" id="ProtNLM"/>
    </source>
</evidence>
<proteinExistence type="predicted"/>
<dbReference type="Proteomes" id="UP001275436">
    <property type="component" value="Unassembled WGS sequence"/>
</dbReference>
<comment type="caution">
    <text evidence="2">The sequence shown here is derived from an EMBL/GenBank/DDBJ whole genome shotgun (WGS) entry which is preliminary data.</text>
</comment>